<dbReference type="Proteomes" id="UP000319828">
    <property type="component" value="Unassembled WGS sequence"/>
</dbReference>
<dbReference type="RefSeq" id="WP_144388223.1">
    <property type="nucleotide sequence ID" value="NZ_CANNCB010000006.1"/>
</dbReference>
<comment type="caution">
    <text evidence="1">The sequence shown here is derived from an EMBL/GenBank/DDBJ whole genome shotgun (WGS) entry which is preliminary data.</text>
</comment>
<gene>
    <name evidence="1" type="ORF">FOF44_09830</name>
</gene>
<reference evidence="1 2" key="1">
    <citation type="submission" date="2019-07" db="EMBL/GenBank/DDBJ databases">
        <title>The draft genome sequence of Vibrio algivorus M1486.</title>
        <authorList>
            <person name="Meng X."/>
        </authorList>
    </citation>
    <scope>NUCLEOTIDE SEQUENCE [LARGE SCALE GENOMIC DNA]</scope>
    <source>
        <strain evidence="1 2">M1486</strain>
    </source>
</reference>
<evidence type="ECO:0000313" key="2">
    <source>
        <dbReference type="Proteomes" id="UP000319828"/>
    </source>
</evidence>
<sequence length="103" mass="11413">MNQATLFLLHLKMLHDAKEPVPSNVVDADNITLLRSILADFANKTGISPKNIYTQHYTLDLGSCENIEIYFIDDSLAKITPLETKVFLPAPKKQKAGGALCQK</sequence>
<dbReference type="AlphaFoldDB" id="A0A557P6C2"/>
<evidence type="ECO:0000313" key="1">
    <source>
        <dbReference type="EMBL" id="TVO36201.1"/>
    </source>
</evidence>
<proteinExistence type="predicted"/>
<name>A0A557P6C2_9VIBR</name>
<dbReference type="EMBL" id="VMKJ01000018">
    <property type="protein sequence ID" value="TVO36201.1"/>
    <property type="molecule type" value="Genomic_DNA"/>
</dbReference>
<protein>
    <submittedName>
        <fullName evidence="1">Uncharacterized protein</fullName>
    </submittedName>
</protein>
<organism evidence="1 2">
    <name type="scientific">Vibrio algivorus</name>
    <dbReference type="NCBI Taxonomy" id="1667024"/>
    <lineage>
        <taxon>Bacteria</taxon>
        <taxon>Pseudomonadati</taxon>
        <taxon>Pseudomonadota</taxon>
        <taxon>Gammaproteobacteria</taxon>
        <taxon>Vibrionales</taxon>
        <taxon>Vibrionaceae</taxon>
        <taxon>Vibrio</taxon>
    </lineage>
</organism>
<accession>A0A557P6C2</accession>